<organism evidence="1 2">
    <name type="scientific">Staurois parvus</name>
    <dbReference type="NCBI Taxonomy" id="386267"/>
    <lineage>
        <taxon>Eukaryota</taxon>
        <taxon>Metazoa</taxon>
        <taxon>Chordata</taxon>
        <taxon>Craniata</taxon>
        <taxon>Vertebrata</taxon>
        <taxon>Euteleostomi</taxon>
        <taxon>Amphibia</taxon>
        <taxon>Batrachia</taxon>
        <taxon>Anura</taxon>
        <taxon>Neobatrachia</taxon>
        <taxon>Ranoidea</taxon>
        <taxon>Ranidae</taxon>
        <taxon>Staurois</taxon>
    </lineage>
</organism>
<reference evidence="1" key="1">
    <citation type="submission" date="2023-05" db="EMBL/GenBank/DDBJ databases">
        <authorList>
            <person name="Stuckert A."/>
        </authorList>
    </citation>
    <scope>NUCLEOTIDE SEQUENCE</scope>
</reference>
<keyword evidence="2" id="KW-1185">Reference proteome</keyword>
<comment type="caution">
    <text evidence="1">The sequence shown here is derived from an EMBL/GenBank/DDBJ whole genome shotgun (WGS) entry which is preliminary data.</text>
</comment>
<feature type="non-terminal residue" evidence="1">
    <location>
        <position position="1"/>
    </location>
</feature>
<accession>A0ABN9AEV9</accession>
<name>A0ABN9AEV9_9NEOB</name>
<gene>
    <name evidence="1" type="ORF">SPARVUS_LOCUS332170</name>
</gene>
<dbReference type="Proteomes" id="UP001162483">
    <property type="component" value="Unassembled WGS sequence"/>
</dbReference>
<protein>
    <recommendedName>
        <fullName evidence="3">Glycoprotein 120</fullName>
    </recommendedName>
</protein>
<sequence length="72" mass="8020">TYSENCKISPGRPDVVICRPGETGYSERRVLRRPDIVNAGSWGDQITILTCRVWADQITLVNATTTVNITQL</sequence>
<proteinExistence type="predicted"/>
<dbReference type="EMBL" id="CATNWA010000114">
    <property type="protein sequence ID" value="CAI9533172.1"/>
    <property type="molecule type" value="Genomic_DNA"/>
</dbReference>
<evidence type="ECO:0008006" key="3">
    <source>
        <dbReference type="Google" id="ProtNLM"/>
    </source>
</evidence>
<evidence type="ECO:0000313" key="2">
    <source>
        <dbReference type="Proteomes" id="UP001162483"/>
    </source>
</evidence>
<evidence type="ECO:0000313" key="1">
    <source>
        <dbReference type="EMBL" id="CAI9533172.1"/>
    </source>
</evidence>